<evidence type="ECO:0000313" key="1">
    <source>
        <dbReference type="EMBL" id="MWB99707.1"/>
    </source>
</evidence>
<feature type="non-terminal residue" evidence="1">
    <location>
        <position position="1"/>
    </location>
</feature>
<dbReference type="AlphaFoldDB" id="A0A6I4P7G3"/>
<keyword evidence="2" id="KW-1185">Reference proteome</keyword>
<organism evidence="1 2">
    <name type="scientific">Agromyces seonyuensis</name>
    <dbReference type="NCBI Taxonomy" id="2662446"/>
    <lineage>
        <taxon>Bacteria</taxon>
        <taxon>Bacillati</taxon>
        <taxon>Actinomycetota</taxon>
        <taxon>Actinomycetes</taxon>
        <taxon>Micrococcales</taxon>
        <taxon>Microbacteriaceae</taxon>
        <taxon>Agromyces</taxon>
    </lineage>
</organism>
<accession>A0A6I4P7G3</accession>
<dbReference type="Proteomes" id="UP000438182">
    <property type="component" value="Unassembled WGS sequence"/>
</dbReference>
<reference evidence="1 2" key="1">
    <citation type="submission" date="2019-12" db="EMBL/GenBank/DDBJ databases">
        <authorList>
            <person name="Kim Y.S."/>
        </authorList>
    </citation>
    <scope>NUCLEOTIDE SEQUENCE [LARGE SCALE GENOMIC DNA]</scope>
    <source>
        <strain evidence="1 2">MMS17-SY077</strain>
    </source>
</reference>
<name>A0A6I4P7G3_9MICO</name>
<evidence type="ECO:0000313" key="2">
    <source>
        <dbReference type="Proteomes" id="UP000438182"/>
    </source>
</evidence>
<proteinExistence type="predicted"/>
<comment type="caution">
    <text evidence="1">The sequence shown here is derived from an EMBL/GenBank/DDBJ whole genome shotgun (WGS) entry which is preliminary data.</text>
</comment>
<sequence length="46" mass="4826">LARGRLAAALRHLAAGRAWRGELGARLGTRVLPVPRRTPADPSLAG</sequence>
<protein>
    <submittedName>
        <fullName evidence="1">Uncharacterized protein</fullName>
    </submittedName>
</protein>
<gene>
    <name evidence="1" type="ORF">GB864_14240</name>
</gene>
<dbReference type="EMBL" id="WSTA01000075">
    <property type="protein sequence ID" value="MWB99707.1"/>
    <property type="molecule type" value="Genomic_DNA"/>
</dbReference>